<keyword evidence="12" id="KW-0479">Metal-binding</keyword>
<keyword evidence="7 12" id="KW-0406">Ion transport</keyword>
<comment type="subcellular location">
    <subcellularLocation>
        <location evidence="1 12">Cell membrane</location>
        <topology evidence="1 12">Multi-pass membrane protein</topology>
    </subcellularLocation>
</comment>
<keyword evidence="3" id="KW-0997">Cell inner membrane</keyword>
<feature type="binding site" evidence="12">
    <location>
        <position position="81"/>
    </location>
    <ligand>
        <name>Na(+)</name>
        <dbReference type="ChEBI" id="CHEBI:29101"/>
        <note>structural</note>
    </ligand>
</feature>
<organism evidence="13 14">
    <name type="scientific">Agaribacter marinus</name>
    <dbReference type="NCBI Taxonomy" id="1431249"/>
    <lineage>
        <taxon>Bacteria</taxon>
        <taxon>Pseudomonadati</taxon>
        <taxon>Pseudomonadota</taxon>
        <taxon>Gammaproteobacteria</taxon>
        <taxon>Alteromonadales</taxon>
        <taxon>Alteromonadaceae</taxon>
        <taxon>Agaribacter</taxon>
    </lineage>
</organism>
<keyword evidence="14" id="KW-1185">Reference proteome</keyword>
<evidence type="ECO:0000256" key="2">
    <source>
        <dbReference type="ARBA" id="ARBA00022475"/>
    </source>
</evidence>
<dbReference type="GO" id="GO:0062054">
    <property type="term" value="F:fluoride channel activity"/>
    <property type="evidence" value="ECO:0007669"/>
    <property type="project" value="UniProtKB-UniRule"/>
</dbReference>
<comment type="catalytic activity">
    <reaction evidence="11">
        <text>fluoride(in) = fluoride(out)</text>
        <dbReference type="Rhea" id="RHEA:76159"/>
        <dbReference type="ChEBI" id="CHEBI:17051"/>
    </reaction>
    <physiologicalReaction direction="left-to-right" evidence="11">
        <dbReference type="Rhea" id="RHEA:76160"/>
    </physiologicalReaction>
</comment>
<dbReference type="HAMAP" id="MF_00454">
    <property type="entry name" value="FluC"/>
    <property type="match status" value="1"/>
</dbReference>
<gene>
    <name evidence="12 13" type="primary">crcB</name>
    <name evidence="12" type="synonym">fluC</name>
    <name evidence="13" type="ORF">GCM10007852_08890</name>
</gene>
<comment type="activity regulation">
    <text evidence="12">Na(+) is not transported, but it plays an essential structural role and its presence is essential for fluoride channel function.</text>
</comment>
<evidence type="ECO:0000256" key="8">
    <source>
        <dbReference type="ARBA" id="ARBA00023136"/>
    </source>
</evidence>
<evidence type="ECO:0000256" key="12">
    <source>
        <dbReference type="HAMAP-Rule" id="MF_00454"/>
    </source>
</evidence>
<evidence type="ECO:0000256" key="11">
    <source>
        <dbReference type="ARBA" id="ARBA00035585"/>
    </source>
</evidence>
<reference evidence="13" key="2">
    <citation type="submission" date="2023-01" db="EMBL/GenBank/DDBJ databases">
        <title>Draft genome sequence of Agaribacter marinus strain NBRC 110023.</title>
        <authorList>
            <person name="Sun Q."/>
            <person name="Mori K."/>
        </authorList>
    </citation>
    <scope>NUCLEOTIDE SEQUENCE</scope>
    <source>
        <strain evidence="13">NBRC 110023</strain>
    </source>
</reference>
<evidence type="ECO:0000256" key="4">
    <source>
        <dbReference type="ARBA" id="ARBA00022692"/>
    </source>
</evidence>
<comment type="similarity">
    <text evidence="10 12">Belongs to the fluoride channel Fluc/FEX (TC 1.A.43) family.</text>
</comment>
<evidence type="ECO:0000313" key="14">
    <source>
        <dbReference type="Proteomes" id="UP001156601"/>
    </source>
</evidence>
<dbReference type="RefSeq" id="WP_284216285.1">
    <property type="nucleotide sequence ID" value="NZ_BSOT01000005.1"/>
</dbReference>
<evidence type="ECO:0000256" key="3">
    <source>
        <dbReference type="ARBA" id="ARBA00022519"/>
    </source>
</evidence>
<dbReference type="InterPro" id="IPR003691">
    <property type="entry name" value="FluC"/>
</dbReference>
<keyword evidence="2 12" id="KW-1003">Cell membrane</keyword>
<dbReference type="GO" id="GO:0005886">
    <property type="term" value="C:plasma membrane"/>
    <property type="evidence" value="ECO:0007669"/>
    <property type="project" value="UniProtKB-SubCell"/>
</dbReference>
<keyword evidence="5 12" id="KW-1133">Transmembrane helix</keyword>
<dbReference type="NCBIfam" id="TIGR00494">
    <property type="entry name" value="crcB"/>
    <property type="match status" value="1"/>
</dbReference>
<keyword evidence="4 12" id="KW-0812">Transmembrane</keyword>
<evidence type="ECO:0000256" key="1">
    <source>
        <dbReference type="ARBA" id="ARBA00004651"/>
    </source>
</evidence>
<dbReference type="PANTHER" id="PTHR28259:SF1">
    <property type="entry name" value="FLUORIDE EXPORT PROTEIN 1-RELATED"/>
    <property type="match status" value="1"/>
</dbReference>
<comment type="function">
    <text evidence="12">Fluoride-specific ion channel. Important for reducing fluoride concentration in the cell, thus reducing its toxicity.</text>
</comment>
<feature type="transmembrane region" description="Helical" evidence="12">
    <location>
        <begin position="106"/>
        <end position="124"/>
    </location>
</feature>
<protein>
    <recommendedName>
        <fullName evidence="12">Fluoride-specific ion channel FluC</fullName>
    </recommendedName>
</protein>
<keyword evidence="8 12" id="KW-0472">Membrane</keyword>
<keyword evidence="6 12" id="KW-0915">Sodium</keyword>
<feature type="transmembrane region" description="Helical" evidence="12">
    <location>
        <begin position="6"/>
        <end position="24"/>
    </location>
</feature>
<sequence length="126" mass="13321">MQTLYLYLAVAGGGAIGACMRLFVNQTSINLLGKGFPFGTLAVNVVGSFLIGLLYAWFEQQEVASPILKAFLTVGMLGALTTFSTFSLDTILLMQAGSVLKAIGNIILNLSLCLLCVWLAITLAKG</sequence>
<dbReference type="EMBL" id="BSOT01000005">
    <property type="protein sequence ID" value="GLR69981.1"/>
    <property type="molecule type" value="Genomic_DNA"/>
</dbReference>
<dbReference type="GO" id="GO:0046872">
    <property type="term" value="F:metal ion binding"/>
    <property type="evidence" value="ECO:0007669"/>
    <property type="project" value="UniProtKB-KW"/>
</dbReference>
<evidence type="ECO:0000256" key="6">
    <source>
        <dbReference type="ARBA" id="ARBA00023053"/>
    </source>
</evidence>
<evidence type="ECO:0000256" key="5">
    <source>
        <dbReference type="ARBA" id="ARBA00022989"/>
    </source>
</evidence>
<evidence type="ECO:0000313" key="13">
    <source>
        <dbReference type="EMBL" id="GLR69981.1"/>
    </source>
</evidence>
<dbReference type="PANTHER" id="PTHR28259">
    <property type="entry name" value="FLUORIDE EXPORT PROTEIN 1-RELATED"/>
    <property type="match status" value="1"/>
</dbReference>
<keyword evidence="9 12" id="KW-0407">Ion channel</keyword>
<feature type="transmembrane region" description="Helical" evidence="12">
    <location>
        <begin position="70"/>
        <end position="94"/>
    </location>
</feature>
<dbReference type="Pfam" id="PF02537">
    <property type="entry name" value="CRCB"/>
    <property type="match status" value="1"/>
</dbReference>
<dbReference type="AlphaFoldDB" id="A0AA37SUB5"/>
<name>A0AA37SUB5_9ALTE</name>
<feature type="transmembrane region" description="Helical" evidence="12">
    <location>
        <begin position="36"/>
        <end position="58"/>
    </location>
</feature>
<evidence type="ECO:0000256" key="10">
    <source>
        <dbReference type="ARBA" id="ARBA00035120"/>
    </source>
</evidence>
<accession>A0AA37SUB5</accession>
<dbReference type="GO" id="GO:0140114">
    <property type="term" value="P:cellular detoxification of fluoride"/>
    <property type="evidence" value="ECO:0007669"/>
    <property type="project" value="UniProtKB-UniRule"/>
</dbReference>
<evidence type="ECO:0000256" key="9">
    <source>
        <dbReference type="ARBA" id="ARBA00023303"/>
    </source>
</evidence>
<reference evidence="13" key="1">
    <citation type="journal article" date="2014" name="Int. J. Syst. Evol. Microbiol.">
        <title>Complete genome sequence of Corynebacterium casei LMG S-19264T (=DSM 44701T), isolated from a smear-ripened cheese.</title>
        <authorList>
            <consortium name="US DOE Joint Genome Institute (JGI-PGF)"/>
            <person name="Walter F."/>
            <person name="Albersmeier A."/>
            <person name="Kalinowski J."/>
            <person name="Ruckert C."/>
        </authorList>
    </citation>
    <scope>NUCLEOTIDE SEQUENCE</scope>
    <source>
        <strain evidence="13">NBRC 110023</strain>
    </source>
</reference>
<comment type="caution">
    <text evidence="13">The sequence shown here is derived from an EMBL/GenBank/DDBJ whole genome shotgun (WGS) entry which is preliminary data.</text>
</comment>
<keyword evidence="12" id="KW-0813">Transport</keyword>
<proteinExistence type="inferred from homology"/>
<feature type="binding site" evidence="12">
    <location>
        <position position="78"/>
    </location>
    <ligand>
        <name>Na(+)</name>
        <dbReference type="ChEBI" id="CHEBI:29101"/>
        <note>structural</note>
    </ligand>
</feature>
<dbReference type="Proteomes" id="UP001156601">
    <property type="component" value="Unassembled WGS sequence"/>
</dbReference>
<evidence type="ECO:0000256" key="7">
    <source>
        <dbReference type="ARBA" id="ARBA00023065"/>
    </source>
</evidence>